<dbReference type="AlphaFoldDB" id="A0A4Q1RER5"/>
<protein>
    <submittedName>
        <fullName evidence="8">Chromate transporter</fullName>
    </submittedName>
</protein>
<dbReference type="PANTHER" id="PTHR43663">
    <property type="entry name" value="CHROMATE TRANSPORT PROTEIN-RELATED"/>
    <property type="match status" value="1"/>
</dbReference>
<dbReference type="Pfam" id="PF02417">
    <property type="entry name" value="Chromate_transp"/>
    <property type="match status" value="1"/>
</dbReference>
<evidence type="ECO:0000256" key="1">
    <source>
        <dbReference type="ARBA" id="ARBA00004651"/>
    </source>
</evidence>
<dbReference type="GO" id="GO:0015109">
    <property type="term" value="F:chromate transmembrane transporter activity"/>
    <property type="evidence" value="ECO:0007669"/>
    <property type="project" value="InterPro"/>
</dbReference>
<evidence type="ECO:0000256" key="7">
    <source>
        <dbReference type="SAM" id="Phobius"/>
    </source>
</evidence>
<keyword evidence="9" id="KW-1185">Reference proteome</keyword>
<feature type="transmembrane region" description="Helical" evidence="7">
    <location>
        <begin position="76"/>
        <end position="97"/>
    </location>
</feature>
<organism evidence="8 9">
    <name type="scientific">Blautia faecicola</name>
    <dbReference type="NCBI Taxonomy" id="2509240"/>
    <lineage>
        <taxon>Bacteria</taxon>
        <taxon>Bacillati</taxon>
        <taxon>Bacillota</taxon>
        <taxon>Clostridia</taxon>
        <taxon>Lachnospirales</taxon>
        <taxon>Lachnospiraceae</taxon>
        <taxon>Blautia</taxon>
    </lineage>
</organism>
<evidence type="ECO:0000256" key="6">
    <source>
        <dbReference type="ARBA" id="ARBA00023136"/>
    </source>
</evidence>
<dbReference type="Proteomes" id="UP000290106">
    <property type="component" value="Unassembled WGS sequence"/>
</dbReference>
<gene>
    <name evidence="8" type="ORF">ETP43_01475</name>
</gene>
<evidence type="ECO:0000313" key="8">
    <source>
        <dbReference type="EMBL" id="RXS74050.1"/>
    </source>
</evidence>
<sequence>MIYLQLFFSFLQIGMFSFGGGYAAMPLIQEQVVSRHGWLDMGEFTNLITISQMTPGPIAINSATFVGTKIAGIPGAVVSTVGCILPSCILVTLLAWLYLKYQKMDLLQSVLQSLRPAVVAMIASAGVSILVSAFWNGADVIALADTRWTMVGIFVICLILLRKTKWNPVLVMALAGVLKLLTAIAGIG</sequence>
<proteinExistence type="inferred from homology"/>
<dbReference type="InterPro" id="IPR003370">
    <property type="entry name" value="Chromate_transpt"/>
</dbReference>
<dbReference type="OrthoDB" id="9788907at2"/>
<reference evidence="8 9" key="1">
    <citation type="submission" date="2019-01" db="EMBL/GenBank/DDBJ databases">
        <title>Blautia sp. nov. KGMB01111 isolated human feces.</title>
        <authorList>
            <person name="Park J.-E."/>
            <person name="Kim J.-S."/>
            <person name="Park S.-H."/>
        </authorList>
    </citation>
    <scope>NUCLEOTIDE SEQUENCE [LARGE SCALE GENOMIC DNA]</scope>
    <source>
        <strain evidence="8 9">KGMB01111</strain>
    </source>
</reference>
<dbReference type="EMBL" id="SDKC01000001">
    <property type="protein sequence ID" value="RXS74050.1"/>
    <property type="molecule type" value="Genomic_DNA"/>
</dbReference>
<comment type="caution">
    <text evidence="8">The sequence shown here is derived from an EMBL/GenBank/DDBJ whole genome shotgun (WGS) entry which is preliminary data.</text>
</comment>
<comment type="similarity">
    <text evidence="2">Belongs to the chromate ion transporter (CHR) (TC 2.A.51) family.</text>
</comment>
<evidence type="ECO:0000256" key="3">
    <source>
        <dbReference type="ARBA" id="ARBA00022475"/>
    </source>
</evidence>
<keyword evidence="3" id="KW-1003">Cell membrane</keyword>
<name>A0A4Q1RER5_9FIRM</name>
<keyword evidence="6 7" id="KW-0472">Membrane</keyword>
<feature type="transmembrane region" description="Helical" evidence="7">
    <location>
        <begin position="117"/>
        <end position="135"/>
    </location>
</feature>
<dbReference type="InterPro" id="IPR052518">
    <property type="entry name" value="CHR_Transporter"/>
</dbReference>
<dbReference type="PANTHER" id="PTHR43663:SF1">
    <property type="entry name" value="CHROMATE TRANSPORTER"/>
    <property type="match status" value="1"/>
</dbReference>
<feature type="transmembrane region" description="Helical" evidence="7">
    <location>
        <begin position="7"/>
        <end position="28"/>
    </location>
</feature>
<accession>A0A4Q1RER5</accession>
<feature type="transmembrane region" description="Helical" evidence="7">
    <location>
        <begin position="168"/>
        <end position="187"/>
    </location>
</feature>
<dbReference type="RefSeq" id="WP_118619770.1">
    <property type="nucleotide sequence ID" value="NZ_JBGKFY010000001.1"/>
</dbReference>
<keyword evidence="4 7" id="KW-0812">Transmembrane</keyword>
<feature type="transmembrane region" description="Helical" evidence="7">
    <location>
        <begin position="141"/>
        <end position="161"/>
    </location>
</feature>
<evidence type="ECO:0000256" key="2">
    <source>
        <dbReference type="ARBA" id="ARBA00005262"/>
    </source>
</evidence>
<keyword evidence="5 7" id="KW-1133">Transmembrane helix</keyword>
<evidence type="ECO:0000256" key="4">
    <source>
        <dbReference type="ARBA" id="ARBA00022692"/>
    </source>
</evidence>
<comment type="subcellular location">
    <subcellularLocation>
        <location evidence="1">Cell membrane</location>
        <topology evidence="1">Multi-pass membrane protein</topology>
    </subcellularLocation>
</comment>
<evidence type="ECO:0000256" key="5">
    <source>
        <dbReference type="ARBA" id="ARBA00022989"/>
    </source>
</evidence>
<dbReference type="GO" id="GO:0005886">
    <property type="term" value="C:plasma membrane"/>
    <property type="evidence" value="ECO:0007669"/>
    <property type="project" value="UniProtKB-SubCell"/>
</dbReference>
<evidence type="ECO:0000313" key="9">
    <source>
        <dbReference type="Proteomes" id="UP000290106"/>
    </source>
</evidence>